<evidence type="ECO:0000313" key="2">
    <source>
        <dbReference type="Proteomes" id="UP000178129"/>
    </source>
</evidence>
<organism evidence="1 2">
    <name type="scientific">Rhynchosporium graminicola</name>
    <dbReference type="NCBI Taxonomy" id="2792576"/>
    <lineage>
        <taxon>Eukaryota</taxon>
        <taxon>Fungi</taxon>
        <taxon>Dikarya</taxon>
        <taxon>Ascomycota</taxon>
        <taxon>Pezizomycotina</taxon>
        <taxon>Leotiomycetes</taxon>
        <taxon>Helotiales</taxon>
        <taxon>Ploettnerulaceae</taxon>
        <taxon>Rhynchosporium</taxon>
    </lineage>
</organism>
<evidence type="ECO:0000313" key="1">
    <source>
        <dbReference type="EMBL" id="CZS99182.1"/>
    </source>
</evidence>
<dbReference type="EMBL" id="FJUW01000016">
    <property type="protein sequence ID" value="CZS99182.1"/>
    <property type="molecule type" value="Genomic_DNA"/>
</dbReference>
<sequence>MAKRMSCVFPRSPLPQIPSATHPLTPTFTMQDSQWQEYILLPATECPIIGSRAFLDTNLTLSCLFRYMKLSSLWVCGFSETSDKNIPFGMTGCYVPDYIQAAIASLLSY</sequence>
<dbReference type="InParanoid" id="A0A1E1KMH1"/>
<proteinExistence type="predicted"/>
<name>A0A1E1KMH1_9HELO</name>
<comment type="caution">
    <text evidence="1">The sequence shown here is derived from an EMBL/GenBank/DDBJ whole genome shotgun (WGS) entry which is preliminary data.</text>
</comment>
<protein>
    <submittedName>
        <fullName evidence="1">Uncharacterized protein</fullName>
    </submittedName>
</protein>
<accession>A0A1E1KMH1</accession>
<dbReference type="AlphaFoldDB" id="A0A1E1KMH1"/>
<dbReference type="Proteomes" id="UP000178129">
    <property type="component" value="Unassembled WGS sequence"/>
</dbReference>
<reference evidence="2" key="1">
    <citation type="submission" date="2016-03" db="EMBL/GenBank/DDBJ databases">
        <authorList>
            <person name="Ploux O."/>
        </authorList>
    </citation>
    <scope>NUCLEOTIDE SEQUENCE [LARGE SCALE GENOMIC DNA]</scope>
    <source>
        <strain evidence="2">UK7</strain>
    </source>
</reference>
<keyword evidence="2" id="KW-1185">Reference proteome</keyword>
<gene>
    <name evidence="1" type="ORF">RCO7_14533</name>
</gene>